<dbReference type="Proteomes" id="UP000018850">
    <property type="component" value="Unassembled WGS sequence"/>
</dbReference>
<keyword evidence="3" id="KW-0731">Sigma factor</keyword>
<gene>
    <name evidence="7" type="ORF">P278_03590</name>
</gene>
<feature type="domain" description="RNA polymerase sigma-70 region 2" evidence="5">
    <location>
        <begin position="57"/>
        <end position="122"/>
    </location>
</feature>
<proteinExistence type="inferred from homology"/>
<dbReference type="SUPFAM" id="SSF88946">
    <property type="entry name" value="Sigma2 domain of RNA polymerase sigma factors"/>
    <property type="match status" value="1"/>
</dbReference>
<comment type="similarity">
    <text evidence="1">Belongs to the sigma-70 factor family. ECF subfamily.</text>
</comment>
<reference evidence="8" key="1">
    <citation type="submission" date="2013-11" db="EMBL/GenBank/DDBJ databases">
        <title>Draft genome sequence from a member of Zhouia, isolated tidal flat.</title>
        <authorList>
            <person name="Jin H."/>
            <person name="Jeon C.O."/>
        </authorList>
    </citation>
    <scope>NUCLEOTIDE SEQUENCE [LARGE SCALE GENOMIC DNA]</scope>
    <source>
        <strain evidence="8">AD3</strain>
    </source>
</reference>
<name>W2USF5_9FLAO</name>
<dbReference type="GO" id="GO:0006352">
    <property type="term" value="P:DNA-templated transcription initiation"/>
    <property type="evidence" value="ECO:0007669"/>
    <property type="project" value="InterPro"/>
</dbReference>
<dbReference type="Pfam" id="PF08281">
    <property type="entry name" value="Sigma70_r4_2"/>
    <property type="match status" value="1"/>
</dbReference>
<sequence>MILMKNSCLIIAFYHYISKKCIILQSKTEISLKEYSLKHKLITDFKKGNVEAYKEIYLTYYQELCIYACSYTNNHFAAEDLVQNVLLKFWENRTTININIALKSYLYKSVHNSFIDGYRKEKNHKESLEALRYKLLIDAIEERTDVQDNRLAILREGIEELPQRCKEIFVMSKFEGMSYKQIAENLNISVNTVENQIGKAFKILRSKLKTGSYVNLFIDFFVTKLAWNKTAQKVQT</sequence>
<dbReference type="InterPro" id="IPR007627">
    <property type="entry name" value="RNA_pol_sigma70_r2"/>
</dbReference>
<dbReference type="InterPro" id="IPR013324">
    <property type="entry name" value="RNA_pol_sigma_r3/r4-like"/>
</dbReference>
<dbReference type="InterPro" id="IPR013325">
    <property type="entry name" value="RNA_pol_sigma_r2"/>
</dbReference>
<protein>
    <recommendedName>
        <fullName evidence="9">RNA polymerase sigma-70 factor</fullName>
    </recommendedName>
</protein>
<dbReference type="PANTHER" id="PTHR43133">
    <property type="entry name" value="RNA POLYMERASE ECF-TYPE SIGMA FACTO"/>
    <property type="match status" value="1"/>
</dbReference>
<dbReference type="GO" id="GO:0003677">
    <property type="term" value="F:DNA binding"/>
    <property type="evidence" value="ECO:0007669"/>
    <property type="project" value="InterPro"/>
</dbReference>
<dbReference type="Pfam" id="PF04542">
    <property type="entry name" value="Sigma70_r2"/>
    <property type="match status" value="1"/>
</dbReference>
<evidence type="ECO:0000259" key="6">
    <source>
        <dbReference type="Pfam" id="PF08281"/>
    </source>
</evidence>
<organism evidence="7 8">
    <name type="scientific">Zhouia amylolytica AD3</name>
    <dbReference type="NCBI Taxonomy" id="1286632"/>
    <lineage>
        <taxon>Bacteria</taxon>
        <taxon>Pseudomonadati</taxon>
        <taxon>Bacteroidota</taxon>
        <taxon>Flavobacteriia</taxon>
        <taxon>Flavobacteriales</taxon>
        <taxon>Flavobacteriaceae</taxon>
        <taxon>Zhouia</taxon>
    </lineage>
</organism>
<accession>W2USF5</accession>
<dbReference type="NCBIfam" id="TIGR02937">
    <property type="entry name" value="sigma70-ECF"/>
    <property type="match status" value="1"/>
</dbReference>
<keyword evidence="2" id="KW-0805">Transcription regulation</keyword>
<evidence type="ECO:0000313" key="8">
    <source>
        <dbReference type="Proteomes" id="UP000018850"/>
    </source>
</evidence>
<reference evidence="7 8" key="2">
    <citation type="journal article" date="2016" name="Genome Announc.">
        <title>Draft Genome Sequence of Zhouia amylolytica AD3, Isolated from Tidal Flat Sediment.</title>
        <authorList>
            <person name="Jia B."/>
            <person name="Jin H.M."/>
            <person name="Lee H.J."/>
            <person name="Jeon C.O."/>
        </authorList>
    </citation>
    <scope>NUCLEOTIDE SEQUENCE [LARGE SCALE GENOMIC DNA]</scope>
    <source>
        <strain evidence="7 8">AD3</strain>
    </source>
</reference>
<dbReference type="CDD" id="cd06171">
    <property type="entry name" value="Sigma70_r4"/>
    <property type="match status" value="1"/>
</dbReference>
<dbReference type="EMBL" id="AYXY01000001">
    <property type="protein sequence ID" value="ETN96933.1"/>
    <property type="molecule type" value="Genomic_DNA"/>
</dbReference>
<keyword evidence="4" id="KW-0804">Transcription</keyword>
<dbReference type="InterPro" id="IPR014284">
    <property type="entry name" value="RNA_pol_sigma-70_dom"/>
</dbReference>
<dbReference type="NCBIfam" id="TIGR02985">
    <property type="entry name" value="Sig70_bacteroi1"/>
    <property type="match status" value="1"/>
</dbReference>
<evidence type="ECO:0000259" key="5">
    <source>
        <dbReference type="Pfam" id="PF04542"/>
    </source>
</evidence>
<dbReference type="PANTHER" id="PTHR43133:SF46">
    <property type="entry name" value="RNA POLYMERASE SIGMA-70 FACTOR ECF SUBFAMILY"/>
    <property type="match status" value="1"/>
</dbReference>
<dbReference type="Gene3D" id="1.10.1740.10">
    <property type="match status" value="1"/>
</dbReference>
<evidence type="ECO:0000256" key="2">
    <source>
        <dbReference type="ARBA" id="ARBA00023015"/>
    </source>
</evidence>
<dbReference type="InterPro" id="IPR013249">
    <property type="entry name" value="RNA_pol_sigma70_r4_t2"/>
</dbReference>
<dbReference type="SUPFAM" id="SSF88659">
    <property type="entry name" value="Sigma3 and sigma4 domains of RNA polymerase sigma factors"/>
    <property type="match status" value="1"/>
</dbReference>
<dbReference type="GO" id="GO:0016987">
    <property type="term" value="F:sigma factor activity"/>
    <property type="evidence" value="ECO:0007669"/>
    <property type="project" value="UniProtKB-KW"/>
</dbReference>
<evidence type="ECO:0000256" key="3">
    <source>
        <dbReference type="ARBA" id="ARBA00023082"/>
    </source>
</evidence>
<dbReference type="InterPro" id="IPR039425">
    <property type="entry name" value="RNA_pol_sigma-70-like"/>
</dbReference>
<keyword evidence="8" id="KW-1185">Reference proteome</keyword>
<dbReference type="InterPro" id="IPR036388">
    <property type="entry name" value="WH-like_DNA-bd_sf"/>
</dbReference>
<evidence type="ECO:0008006" key="9">
    <source>
        <dbReference type="Google" id="ProtNLM"/>
    </source>
</evidence>
<dbReference type="Gene3D" id="1.10.10.10">
    <property type="entry name" value="Winged helix-like DNA-binding domain superfamily/Winged helix DNA-binding domain"/>
    <property type="match status" value="1"/>
</dbReference>
<feature type="domain" description="RNA polymerase sigma factor 70 region 4 type 2" evidence="6">
    <location>
        <begin position="153"/>
        <end position="202"/>
    </location>
</feature>
<dbReference type="InterPro" id="IPR014327">
    <property type="entry name" value="RNA_pol_sigma70_bacteroid"/>
</dbReference>
<evidence type="ECO:0000313" key="7">
    <source>
        <dbReference type="EMBL" id="ETN96933.1"/>
    </source>
</evidence>
<evidence type="ECO:0000256" key="1">
    <source>
        <dbReference type="ARBA" id="ARBA00010641"/>
    </source>
</evidence>
<comment type="caution">
    <text evidence="7">The sequence shown here is derived from an EMBL/GenBank/DDBJ whole genome shotgun (WGS) entry which is preliminary data.</text>
</comment>
<dbReference type="eggNOG" id="COG1595">
    <property type="taxonomic scope" value="Bacteria"/>
</dbReference>
<evidence type="ECO:0000256" key="4">
    <source>
        <dbReference type="ARBA" id="ARBA00023163"/>
    </source>
</evidence>
<dbReference type="AlphaFoldDB" id="W2USF5"/>